<evidence type="ECO:0008006" key="3">
    <source>
        <dbReference type="Google" id="ProtNLM"/>
    </source>
</evidence>
<dbReference type="InParanoid" id="A0A2K3D3V7"/>
<dbReference type="OrthoDB" id="558906at2759"/>
<reference evidence="1 2" key="1">
    <citation type="journal article" date="2007" name="Science">
        <title>The Chlamydomonas genome reveals the evolution of key animal and plant functions.</title>
        <authorList>
            <person name="Merchant S.S."/>
            <person name="Prochnik S.E."/>
            <person name="Vallon O."/>
            <person name="Harris E.H."/>
            <person name="Karpowicz S.J."/>
            <person name="Witman G.B."/>
            <person name="Terry A."/>
            <person name="Salamov A."/>
            <person name="Fritz-Laylin L.K."/>
            <person name="Marechal-Drouard L."/>
            <person name="Marshall W.F."/>
            <person name="Qu L.H."/>
            <person name="Nelson D.R."/>
            <person name="Sanderfoot A.A."/>
            <person name="Spalding M.H."/>
            <person name="Kapitonov V.V."/>
            <person name="Ren Q."/>
            <person name="Ferris P."/>
            <person name="Lindquist E."/>
            <person name="Shapiro H."/>
            <person name="Lucas S.M."/>
            <person name="Grimwood J."/>
            <person name="Schmutz J."/>
            <person name="Cardol P."/>
            <person name="Cerutti H."/>
            <person name="Chanfreau G."/>
            <person name="Chen C.L."/>
            <person name="Cognat V."/>
            <person name="Croft M.T."/>
            <person name="Dent R."/>
            <person name="Dutcher S."/>
            <person name="Fernandez E."/>
            <person name="Fukuzawa H."/>
            <person name="Gonzalez-Ballester D."/>
            <person name="Gonzalez-Halphen D."/>
            <person name="Hallmann A."/>
            <person name="Hanikenne M."/>
            <person name="Hippler M."/>
            <person name="Inwood W."/>
            <person name="Jabbari K."/>
            <person name="Kalanon M."/>
            <person name="Kuras R."/>
            <person name="Lefebvre P.A."/>
            <person name="Lemaire S.D."/>
            <person name="Lobanov A.V."/>
            <person name="Lohr M."/>
            <person name="Manuell A."/>
            <person name="Meier I."/>
            <person name="Mets L."/>
            <person name="Mittag M."/>
            <person name="Mittelmeier T."/>
            <person name="Moroney J.V."/>
            <person name="Moseley J."/>
            <person name="Napoli C."/>
            <person name="Nedelcu A.M."/>
            <person name="Niyogi K."/>
            <person name="Novoselov S.V."/>
            <person name="Paulsen I.T."/>
            <person name="Pazour G."/>
            <person name="Purton S."/>
            <person name="Ral J.P."/>
            <person name="Riano-Pachon D.M."/>
            <person name="Riekhof W."/>
            <person name="Rymarquis L."/>
            <person name="Schroda M."/>
            <person name="Stern D."/>
            <person name="Umen J."/>
            <person name="Willows R."/>
            <person name="Wilson N."/>
            <person name="Zimmer S.L."/>
            <person name="Allmer J."/>
            <person name="Balk J."/>
            <person name="Bisova K."/>
            <person name="Chen C.J."/>
            <person name="Elias M."/>
            <person name="Gendler K."/>
            <person name="Hauser C."/>
            <person name="Lamb M.R."/>
            <person name="Ledford H."/>
            <person name="Long J.C."/>
            <person name="Minagawa J."/>
            <person name="Page M.D."/>
            <person name="Pan J."/>
            <person name="Pootakham W."/>
            <person name="Roje S."/>
            <person name="Rose A."/>
            <person name="Stahlberg E."/>
            <person name="Terauchi A.M."/>
            <person name="Yang P."/>
            <person name="Ball S."/>
            <person name="Bowler C."/>
            <person name="Dieckmann C.L."/>
            <person name="Gladyshev V.N."/>
            <person name="Green P."/>
            <person name="Jorgensen R."/>
            <person name="Mayfield S."/>
            <person name="Mueller-Roeber B."/>
            <person name="Rajamani S."/>
            <person name="Sayre R.T."/>
            <person name="Brokstein P."/>
            <person name="Dubchak I."/>
            <person name="Goodstein D."/>
            <person name="Hornick L."/>
            <person name="Huang Y.W."/>
            <person name="Jhaveri J."/>
            <person name="Luo Y."/>
            <person name="Martinez D."/>
            <person name="Ngau W.C."/>
            <person name="Otillar B."/>
            <person name="Poliakov A."/>
            <person name="Porter A."/>
            <person name="Szajkowski L."/>
            <person name="Werner G."/>
            <person name="Zhou K."/>
            <person name="Grigoriev I.V."/>
            <person name="Rokhsar D.S."/>
            <person name="Grossman A.R."/>
        </authorList>
    </citation>
    <scope>NUCLEOTIDE SEQUENCE [LARGE SCALE GENOMIC DNA]</scope>
    <source>
        <strain evidence="2">CC-503</strain>
    </source>
</reference>
<evidence type="ECO:0000313" key="1">
    <source>
        <dbReference type="EMBL" id="PNW75216.1"/>
    </source>
</evidence>
<dbReference type="EMBL" id="CM008973">
    <property type="protein sequence ID" value="PNW75216.1"/>
    <property type="molecule type" value="Genomic_DNA"/>
</dbReference>
<dbReference type="PANTHER" id="PTHR30405:SF11">
    <property type="entry name" value="RNA-GUIDED DNA ENDONUCLEASE RV2885C-RELATED"/>
    <property type="match status" value="1"/>
</dbReference>
<keyword evidence="2" id="KW-1185">Reference proteome</keyword>
<dbReference type="Gramene" id="PNW75216">
    <property type="protein sequence ID" value="PNW75216"/>
    <property type="gene ID" value="CHLRE_12g517681v5"/>
</dbReference>
<gene>
    <name evidence="1" type="ORF">CHLRE_12g517681v5</name>
</gene>
<protein>
    <recommendedName>
        <fullName evidence="3">Transposase</fullName>
    </recommendedName>
</protein>
<name>A0A2K3D3V7_CHLRE</name>
<accession>A0A2K3D3V7</accession>
<dbReference type="GeneID" id="66055569"/>
<sequence>MCLRLVERRRAVAGALRCVRSSGAAACAAIKELPQGGAGFDVRVCNDCHTTWDRDENAARNVRLLLILQLLGRDRPAVFCRQEGGAGAAG</sequence>
<proteinExistence type="predicted"/>
<dbReference type="AlphaFoldDB" id="A0A2K3D3V7"/>
<evidence type="ECO:0000313" key="2">
    <source>
        <dbReference type="Proteomes" id="UP000006906"/>
    </source>
</evidence>
<dbReference type="PANTHER" id="PTHR30405">
    <property type="entry name" value="TRANSPOSASE"/>
    <property type="match status" value="1"/>
</dbReference>
<dbReference type="RefSeq" id="XP_042918424.1">
    <property type="nucleotide sequence ID" value="XM_043068329.1"/>
</dbReference>
<dbReference type="Proteomes" id="UP000006906">
    <property type="component" value="Chromosome 12"/>
</dbReference>
<dbReference type="KEGG" id="cre:CHLRE_12g517681v5"/>
<organism evidence="1 2">
    <name type="scientific">Chlamydomonas reinhardtii</name>
    <name type="common">Chlamydomonas smithii</name>
    <dbReference type="NCBI Taxonomy" id="3055"/>
    <lineage>
        <taxon>Eukaryota</taxon>
        <taxon>Viridiplantae</taxon>
        <taxon>Chlorophyta</taxon>
        <taxon>core chlorophytes</taxon>
        <taxon>Chlorophyceae</taxon>
        <taxon>CS clade</taxon>
        <taxon>Chlamydomonadales</taxon>
        <taxon>Chlamydomonadaceae</taxon>
        <taxon>Chlamydomonas</taxon>
    </lineage>
</organism>
<dbReference type="InterPro" id="IPR051399">
    <property type="entry name" value="RNA-guided_DNA_endo/Transpos"/>
</dbReference>